<name>A0ACB6Z3V5_THEGA</name>
<dbReference type="Proteomes" id="UP000886501">
    <property type="component" value="Unassembled WGS sequence"/>
</dbReference>
<keyword evidence="2" id="KW-1185">Reference proteome</keyword>
<organism evidence="1 2">
    <name type="scientific">Thelephora ganbajun</name>
    <name type="common">Ganba fungus</name>
    <dbReference type="NCBI Taxonomy" id="370292"/>
    <lineage>
        <taxon>Eukaryota</taxon>
        <taxon>Fungi</taxon>
        <taxon>Dikarya</taxon>
        <taxon>Basidiomycota</taxon>
        <taxon>Agaricomycotina</taxon>
        <taxon>Agaricomycetes</taxon>
        <taxon>Thelephorales</taxon>
        <taxon>Thelephoraceae</taxon>
        <taxon>Thelephora</taxon>
    </lineage>
</organism>
<protein>
    <submittedName>
        <fullName evidence="1">Uncharacterized protein</fullName>
    </submittedName>
</protein>
<evidence type="ECO:0000313" key="2">
    <source>
        <dbReference type="Proteomes" id="UP000886501"/>
    </source>
</evidence>
<gene>
    <name evidence="1" type="ORF">BDM02DRAFT_1059950</name>
</gene>
<dbReference type="EMBL" id="MU118153">
    <property type="protein sequence ID" value="KAF9644219.1"/>
    <property type="molecule type" value="Genomic_DNA"/>
</dbReference>
<comment type="caution">
    <text evidence="1">The sequence shown here is derived from an EMBL/GenBank/DDBJ whole genome shotgun (WGS) entry which is preliminary data.</text>
</comment>
<evidence type="ECO:0000313" key="1">
    <source>
        <dbReference type="EMBL" id="KAF9644219.1"/>
    </source>
</evidence>
<reference evidence="1" key="1">
    <citation type="submission" date="2019-10" db="EMBL/GenBank/DDBJ databases">
        <authorList>
            <consortium name="DOE Joint Genome Institute"/>
            <person name="Kuo A."/>
            <person name="Miyauchi S."/>
            <person name="Kiss E."/>
            <person name="Drula E."/>
            <person name="Kohler A."/>
            <person name="Sanchez-Garcia M."/>
            <person name="Andreopoulos B."/>
            <person name="Barry K.W."/>
            <person name="Bonito G."/>
            <person name="Buee M."/>
            <person name="Carver A."/>
            <person name="Chen C."/>
            <person name="Cichocki N."/>
            <person name="Clum A."/>
            <person name="Culley D."/>
            <person name="Crous P.W."/>
            <person name="Fauchery L."/>
            <person name="Girlanda M."/>
            <person name="Hayes R."/>
            <person name="Keri Z."/>
            <person name="Labutti K."/>
            <person name="Lipzen A."/>
            <person name="Lombard V."/>
            <person name="Magnuson J."/>
            <person name="Maillard F."/>
            <person name="Morin E."/>
            <person name="Murat C."/>
            <person name="Nolan M."/>
            <person name="Ohm R."/>
            <person name="Pangilinan J."/>
            <person name="Pereira M."/>
            <person name="Perotto S."/>
            <person name="Peter M."/>
            <person name="Riley R."/>
            <person name="Sitrit Y."/>
            <person name="Stielow B."/>
            <person name="Szollosi G."/>
            <person name="Zifcakova L."/>
            <person name="Stursova M."/>
            <person name="Spatafora J.W."/>
            <person name="Tedersoo L."/>
            <person name="Vaario L.-M."/>
            <person name="Yamada A."/>
            <person name="Yan M."/>
            <person name="Wang P."/>
            <person name="Xu J."/>
            <person name="Bruns T."/>
            <person name="Baldrian P."/>
            <person name="Vilgalys R."/>
            <person name="Henrissat B."/>
            <person name="Grigoriev I.V."/>
            <person name="Hibbett D."/>
            <person name="Nagy L.G."/>
            <person name="Martin F.M."/>
        </authorList>
    </citation>
    <scope>NUCLEOTIDE SEQUENCE</scope>
    <source>
        <strain evidence="1">P2</strain>
    </source>
</reference>
<accession>A0ACB6Z3V5</accession>
<sequence length="95" mass="10408">MLAITRRSVHRLEVHRAGLVDVSHSLAEHIELLGVRMSPLGSDLLPVCPSGVDERTRCKLGESTILRSGDECSEQSWMLYDTHNVCTTANPAGSH</sequence>
<proteinExistence type="predicted"/>
<reference evidence="1" key="2">
    <citation type="journal article" date="2020" name="Nat. Commun.">
        <title>Large-scale genome sequencing of mycorrhizal fungi provides insights into the early evolution of symbiotic traits.</title>
        <authorList>
            <person name="Miyauchi S."/>
            <person name="Kiss E."/>
            <person name="Kuo A."/>
            <person name="Drula E."/>
            <person name="Kohler A."/>
            <person name="Sanchez-Garcia M."/>
            <person name="Morin E."/>
            <person name="Andreopoulos B."/>
            <person name="Barry K.W."/>
            <person name="Bonito G."/>
            <person name="Buee M."/>
            <person name="Carver A."/>
            <person name="Chen C."/>
            <person name="Cichocki N."/>
            <person name="Clum A."/>
            <person name="Culley D."/>
            <person name="Crous P.W."/>
            <person name="Fauchery L."/>
            <person name="Girlanda M."/>
            <person name="Hayes R.D."/>
            <person name="Keri Z."/>
            <person name="LaButti K."/>
            <person name="Lipzen A."/>
            <person name="Lombard V."/>
            <person name="Magnuson J."/>
            <person name="Maillard F."/>
            <person name="Murat C."/>
            <person name="Nolan M."/>
            <person name="Ohm R.A."/>
            <person name="Pangilinan J."/>
            <person name="Pereira M.F."/>
            <person name="Perotto S."/>
            <person name="Peter M."/>
            <person name="Pfister S."/>
            <person name="Riley R."/>
            <person name="Sitrit Y."/>
            <person name="Stielow J.B."/>
            <person name="Szollosi G."/>
            <person name="Zifcakova L."/>
            <person name="Stursova M."/>
            <person name="Spatafora J.W."/>
            <person name="Tedersoo L."/>
            <person name="Vaario L.M."/>
            <person name="Yamada A."/>
            <person name="Yan M."/>
            <person name="Wang P."/>
            <person name="Xu J."/>
            <person name="Bruns T."/>
            <person name="Baldrian P."/>
            <person name="Vilgalys R."/>
            <person name="Dunand C."/>
            <person name="Henrissat B."/>
            <person name="Grigoriev I.V."/>
            <person name="Hibbett D."/>
            <person name="Nagy L.G."/>
            <person name="Martin F.M."/>
        </authorList>
    </citation>
    <scope>NUCLEOTIDE SEQUENCE</scope>
    <source>
        <strain evidence="1">P2</strain>
    </source>
</reference>